<dbReference type="GO" id="GO:0006511">
    <property type="term" value="P:ubiquitin-dependent protein catabolic process"/>
    <property type="evidence" value="ECO:0007669"/>
    <property type="project" value="TreeGrafter"/>
</dbReference>
<gene>
    <name evidence="7" type="ORF">KI387_022567</name>
</gene>
<dbReference type="PANTHER" id="PTHR15067">
    <property type="entry name" value="E3 UBIQUITIN-PROTEIN LIGASE RNF8"/>
    <property type="match status" value="1"/>
</dbReference>
<sequence>MGRSYGLVIASYSAISLCGVAWRINLALNKVLLDGATSEEGIESVQAGYILQLLLESSLTVALLVNLAVNIFILIALSIKVVFFGQLSPAETRKVIERLINYILFK</sequence>
<keyword evidence="6" id="KW-0812">Transmembrane</keyword>
<feature type="non-terminal residue" evidence="7">
    <location>
        <position position="106"/>
    </location>
</feature>
<dbReference type="Proteomes" id="UP000824469">
    <property type="component" value="Unassembled WGS sequence"/>
</dbReference>
<dbReference type="EMBL" id="JAHRHJ020000005">
    <property type="protein sequence ID" value="KAH9313940.1"/>
    <property type="molecule type" value="Genomic_DNA"/>
</dbReference>
<proteinExistence type="predicted"/>
<evidence type="ECO:0000256" key="4">
    <source>
        <dbReference type="ARBA" id="ARBA00022786"/>
    </source>
</evidence>
<reference evidence="7 8" key="1">
    <citation type="journal article" date="2021" name="Nat. Plants">
        <title>The Taxus genome provides insights into paclitaxel biosynthesis.</title>
        <authorList>
            <person name="Xiong X."/>
            <person name="Gou J."/>
            <person name="Liao Q."/>
            <person name="Li Y."/>
            <person name="Zhou Q."/>
            <person name="Bi G."/>
            <person name="Li C."/>
            <person name="Du R."/>
            <person name="Wang X."/>
            <person name="Sun T."/>
            <person name="Guo L."/>
            <person name="Liang H."/>
            <person name="Lu P."/>
            <person name="Wu Y."/>
            <person name="Zhang Z."/>
            <person name="Ro D.K."/>
            <person name="Shang Y."/>
            <person name="Huang S."/>
            <person name="Yan J."/>
        </authorList>
    </citation>
    <scope>NUCLEOTIDE SEQUENCE [LARGE SCALE GENOMIC DNA]</scope>
    <source>
        <strain evidence="7">Ta-2019</strain>
    </source>
</reference>
<comment type="caution">
    <text evidence="7">The sequence shown here is derived from an EMBL/GenBank/DDBJ whole genome shotgun (WGS) entry which is preliminary data.</text>
</comment>
<dbReference type="OMA" id="WGIAWRI"/>
<evidence type="ECO:0000256" key="5">
    <source>
        <dbReference type="ARBA" id="ARBA00022833"/>
    </source>
</evidence>
<evidence type="ECO:0000313" key="7">
    <source>
        <dbReference type="EMBL" id="KAH9313940.1"/>
    </source>
</evidence>
<dbReference type="GO" id="GO:0005829">
    <property type="term" value="C:cytosol"/>
    <property type="evidence" value="ECO:0007669"/>
    <property type="project" value="TreeGrafter"/>
</dbReference>
<keyword evidence="3" id="KW-0863">Zinc-finger</keyword>
<keyword evidence="1" id="KW-0808">Transferase</keyword>
<evidence type="ECO:0000256" key="1">
    <source>
        <dbReference type="ARBA" id="ARBA00022679"/>
    </source>
</evidence>
<evidence type="ECO:0000256" key="3">
    <source>
        <dbReference type="ARBA" id="ARBA00022771"/>
    </source>
</evidence>
<dbReference type="GO" id="GO:0008270">
    <property type="term" value="F:zinc ion binding"/>
    <property type="evidence" value="ECO:0007669"/>
    <property type="project" value="UniProtKB-KW"/>
</dbReference>
<dbReference type="GO" id="GO:0005886">
    <property type="term" value="C:plasma membrane"/>
    <property type="evidence" value="ECO:0007669"/>
    <property type="project" value="TreeGrafter"/>
</dbReference>
<keyword evidence="4" id="KW-0833">Ubl conjugation pathway</keyword>
<organism evidence="7 8">
    <name type="scientific">Taxus chinensis</name>
    <name type="common">Chinese yew</name>
    <name type="synonym">Taxus wallichiana var. chinensis</name>
    <dbReference type="NCBI Taxonomy" id="29808"/>
    <lineage>
        <taxon>Eukaryota</taxon>
        <taxon>Viridiplantae</taxon>
        <taxon>Streptophyta</taxon>
        <taxon>Embryophyta</taxon>
        <taxon>Tracheophyta</taxon>
        <taxon>Spermatophyta</taxon>
        <taxon>Pinopsida</taxon>
        <taxon>Pinidae</taxon>
        <taxon>Conifers II</taxon>
        <taxon>Cupressales</taxon>
        <taxon>Taxaceae</taxon>
        <taxon>Taxus</taxon>
    </lineage>
</organism>
<keyword evidence="8" id="KW-1185">Reference proteome</keyword>
<dbReference type="PANTHER" id="PTHR15067:SF4">
    <property type="entry name" value="E3 UBIQUITIN-PROTEIN LIGASE RNF8"/>
    <property type="match status" value="1"/>
</dbReference>
<evidence type="ECO:0000256" key="6">
    <source>
        <dbReference type="SAM" id="Phobius"/>
    </source>
</evidence>
<keyword evidence="6" id="KW-1133">Transmembrane helix</keyword>
<evidence type="ECO:0000256" key="2">
    <source>
        <dbReference type="ARBA" id="ARBA00022723"/>
    </source>
</evidence>
<dbReference type="GO" id="GO:0000151">
    <property type="term" value="C:ubiquitin ligase complex"/>
    <property type="evidence" value="ECO:0007669"/>
    <property type="project" value="TreeGrafter"/>
</dbReference>
<protein>
    <submittedName>
        <fullName evidence="7">Uncharacterized protein</fullName>
    </submittedName>
</protein>
<keyword evidence="6" id="KW-0472">Membrane</keyword>
<dbReference type="GO" id="GO:0016567">
    <property type="term" value="P:protein ubiquitination"/>
    <property type="evidence" value="ECO:0007669"/>
    <property type="project" value="TreeGrafter"/>
</dbReference>
<keyword evidence="5" id="KW-0862">Zinc</keyword>
<name>A0AA38LA41_TAXCH</name>
<dbReference type="AlphaFoldDB" id="A0AA38LA41"/>
<keyword evidence="2" id="KW-0479">Metal-binding</keyword>
<accession>A0AA38LA41</accession>
<dbReference type="GO" id="GO:0061630">
    <property type="term" value="F:ubiquitin protein ligase activity"/>
    <property type="evidence" value="ECO:0007669"/>
    <property type="project" value="TreeGrafter"/>
</dbReference>
<feature type="transmembrane region" description="Helical" evidence="6">
    <location>
        <begin position="7"/>
        <end position="24"/>
    </location>
</feature>
<evidence type="ECO:0000313" key="8">
    <source>
        <dbReference type="Proteomes" id="UP000824469"/>
    </source>
</evidence>
<feature type="transmembrane region" description="Helical" evidence="6">
    <location>
        <begin position="61"/>
        <end position="84"/>
    </location>
</feature>